<evidence type="ECO:0000313" key="2">
    <source>
        <dbReference type="WBParaSite" id="PDA_v2.g18145.t1"/>
    </source>
</evidence>
<dbReference type="WBParaSite" id="PDA_v2.g18145.t1">
    <property type="protein sequence ID" value="PDA_v2.g18145.t1"/>
    <property type="gene ID" value="PDA_v2.g18145"/>
</dbReference>
<evidence type="ECO:0000313" key="1">
    <source>
        <dbReference type="Proteomes" id="UP000887578"/>
    </source>
</evidence>
<organism evidence="1 2">
    <name type="scientific">Panagrolaimus davidi</name>
    <dbReference type="NCBI Taxonomy" id="227884"/>
    <lineage>
        <taxon>Eukaryota</taxon>
        <taxon>Metazoa</taxon>
        <taxon>Ecdysozoa</taxon>
        <taxon>Nematoda</taxon>
        <taxon>Chromadorea</taxon>
        <taxon>Rhabditida</taxon>
        <taxon>Tylenchina</taxon>
        <taxon>Panagrolaimomorpha</taxon>
        <taxon>Panagrolaimoidea</taxon>
        <taxon>Panagrolaimidae</taxon>
        <taxon>Panagrolaimus</taxon>
    </lineage>
</organism>
<dbReference type="AlphaFoldDB" id="A0A914PIE8"/>
<dbReference type="Proteomes" id="UP000887578">
    <property type="component" value="Unplaced"/>
</dbReference>
<name>A0A914PIE8_9BILA</name>
<sequence>MPNCQTDIHENAYLVCDHAKRQLNRKVCGANEHFSDGECKSGKGRYKRQGVAGSGRVGDFCSFNTDCLTVNFITFIIDFIL</sequence>
<reference evidence="2" key="1">
    <citation type="submission" date="2022-11" db="UniProtKB">
        <authorList>
            <consortium name="WormBaseParasite"/>
        </authorList>
    </citation>
    <scope>IDENTIFICATION</scope>
</reference>
<accession>A0A914PIE8</accession>
<proteinExistence type="predicted"/>
<keyword evidence="1" id="KW-1185">Reference proteome</keyword>
<protein>
    <submittedName>
        <fullName evidence="2">Uncharacterized protein</fullName>
    </submittedName>
</protein>